<comment type="subcellular location">
    <subcellularLocation>
        <location evidence="1">Secreted</location>
        <location evidence="1">Extracellular space</location>
        <location evidence="1">Extracellular matrix</location>
    </subcellularLocation>
</comment>
<feature type="compositionally biased region" description="Basic and acidic residues" evidence="3">
    <location>
        <begin position="865"/>
        <end position="880"/>
    </location>
</feature>
<proteinExistence type="predicted"/>
<accession>A0AAD8Z2A9</accession>
<dbReference type="PANTHER" id="PTHR24023:SF1082">
    <property type="entry name" value="COLLAGEN TRIPLE HELIX REPEAT"/>
    <property type="match status" value="1"/>
</dbReference>
<feature type="compositionally biased region" description="Pro residues" evidence="3">
    <location>
        <begin position="691"/>
        <end position="700"/>
    </location>
</feature>
<dbReference type="AlphaFoldDB" id="A0AAD8Z2A9"/>
<gene>
    <name evidence="5" type="ORF">P4O66_002169</name>
</gene>
<name>A0AAD8Z2A9_9TELE</name>
<evidence type="ECO:0000256" key="4">
    <source>
        <dbReference type="SAM" id="SignalP"/>
    </source>
</evidence>
<dbReference type="GO" id="GO:0031012">
    <property type="term" value="C:extracellular matrix"/>
    <property type="evidence" value="ECO:0007669"/>
    <property type="project" value="TreeGrafter"/>
</dbReference>
<dbReference type="GO" id="GO:0005615">
    <property type="term" value="C:extracellular space"/>
    <property type="evidence" value="ECO:0007669"/>
    <property type="project" value="TreeGrafter"/>
</dbReference>
<sequence length="892" mass="96662">MLLGLLFGLIALGRTLAHQAEEVSKLKARVDALEGLSSVRSAHTSRLSAPHNDIHSLKSGIEVDSGVVSPDNSLSLGATATATDTAALQRTVQRILQAEVQSQAFRVLLLHSKEKEVHQGPKDQQDAQDLKGQKGKKEVQVNTVSRDHQELGDEKDPQGPGESQAKRALQRRVKEVLQVLMVSQVHQGLQVLMAKRDKEVNGIPANYYLNSMIPNTPFNSSYLLNNPKVTKDQSVCQESEAQLGRLVMQDLQDFQDFKDLQEDLVQWPFLDHQDHLAHLEQLVLLDYQVLSVLLDFLANLVQKGIRGIKENLGSQYKLVRQLVHLELRETQDLDLLVNLDYQDMGDQVQKEKRERGEKWEVLFPTQGHSLLDHQGRQGLQDLEEKQVPKDLGDTKGSQASLAYLAYVEDQEMQSDSLSIEELKALLDLQGLKDARVLKDAKRSRGIKMDDSLAALAAWNKVEVMGSSGHVAEFLEPGAEGFCLRREEISSVAHGLPGAPGPPGPRGPPGHSGSVADYRRYIIEYMQSDSMKQQLSGLQGPPGPPGASVSIEDVASRVIAYIQHSGISDATGPHGLPGPASSISVSDIIAILQRDDVKQHIIGPPGPPGPAGGISVANFDTHEVANYVIKLMNGSGLHARVGLPGPPGPPGRQGPPGSVGPRGPPGSSGSGYQLEDIQVYLQNSGFRGSPGLPGPPGPQGPPGDSRGLVSYDRANQREYIHAELQEYLNSDAMRRYSSGPPGPPGPPGPRGEKGDHGESAYSHGSGLYYGADHNGGQLAEADYSSVALRVTDYIRSQGLLQEINDEYWRGHSMRMQGPAGPPGLPGPPGHPGYSRVFASYENVTADLMDFFRVHGTIPGPPGRPGQKGERGYPGQKGDKGEIQTYRRRRSIGV</sequence>
<dbReference type="Proteomes" id="UP001239994">
    <property type="component" value="Unassembled WGS sequence"/>
</dbReference>
<evidence type="ECO:0000256" key="1">
    <source>
        <dbReference type="ARBA" id="ARBA00004498"/>
    </source>
</evidence>
<feature type="compositionally biased region" description="Pro residues" evidence="3">
    <location>
        <begin position="643"/>
        <end position="652"/>
    </location>
</feature>
<dbReference type="Gene3D" id="1.20.5.320">
    <property type="entry name" value="6-Phosphogluconate Dehydrogenase, domain 3"/>
    <property type="match status" value="4"/>
</dbReference>
<keyword evidence="2" id="KW-0964">Secreted</keyword>
<keyword evidence="2" id="KW-0272">Extracellular matrix</keyword>
<dbReference type="InterPro" id="IPR050149">
    <property type="entry name" value="Collagen_superfamily"/>
</dbReference>
<evidence type="ECO:0000256" key="3">
    <source>
        <dbReference type="SAM" id="MobiDB-lite"/>
    </source>
</evidence>
<feature type="region of interest" description="Disordered" evidence="3">
    <location>
        <begin position="732"/>
        <end position="767"/>
    </location>
</feature>
<evidence type="ECO:0000313" key="6">
    <source>
        <dbReference type="Proteomes" id="UP001239994"/>
    </source>
</evidence>
<dbReference type="GO" id="GO:0030198">
    <property type="term" value="P:extracellular matrix organization"/>
    <property type="evidence" value="ECO:0007669"/>
    <property type="project" value="TreeGrafter"/>
</dbReference>
<comment type="caution">
    <text evidence="5">The sequence shown here is derived from an EMBL/GenBank/DDBJ whole genome shotgun (WGS) entry which is preliminary data.</text>
</comment>
<dbReference type="PANTHER" id="PTHR24023">
    <property type="entry name" value="COLLAGEN ALPHA"/>
    <property type="match status" value="1"/>
</dbReference>
<evidence type="ECO:0000256" key="2">
    <source>
        <dbReference type="ARBA" id="ARBA00022530"/>
    </source>
</evidence>
<protein>
    <submittedName>
        <fullName evidence="5">Uncharacterized protein</fullName>
    </submittedName>
</protein>
<feature type="compositionally biased region" description="Pro residues" evidence="3">
    <location>
        <begin position="739"/>
        <end position="748"/>
    </location>
</feature>
<dbReference type="EMBL" id="JAROKS010000020">
    <property type="protein sequence ID" value="KAK1791136.1"/>
    <property type="molecule type" value="Genomic_DNA"/>
</dbReference>
<keyword evidence="4" id="KW-0732">Signal</keyword>
<feature type="region of interest" description="Disordered" evidence="3">
    <location>
        <begin position="853"/>
        <end position="892"/>
    </location>
</feature>
<feature type="region of interest" description="Disordered" evidence="3">
    <location>
        <begin position="115"/>
        <end position="168"/>
    </location>
</feature>
<dbReference type="GO" id="GO:0030020">
    <property type="term" value="F:extracellular matrix structural constituent conferring tensile strength"/>
    <property type="evidence" value="ECO:0007669"/>
    <property type="project" value="TreeGrafter"/>
</dbReference>
<feature type="compositionally biased region" description="Low complexity" evidence="3">
    <location>
        <begin position="654"/>
        <end position="670"/>
    </location>
</feature>
<keyword evidence="6" id="KW-1185">Reference proteome</keyword>
<evidence type="ECO:0000313" key="5">
    <source>
        <dbReference type="EMBL" id="KAK1791136.1"/>
    </source>
</evidence>
<feature type="region of interest" description="Disordered" evidence="3">
    <location>
        <begin position="639"/>
        <end position="708"/>
    </location>
</feature>
<feature type="compositionally biased region" description="Basic and acidic residues" evidence="3">
    <location>
        <begin position="115"/>
        <end position="157"/>
    </location>
</feature>
<feature type="chain" id="PRO_5042204945" evidence="4">
    <location>
        <begin position="18"/>
        <end position="892"/>
    </location>
</feature>
<feature type="signal peptide" evidence="4">
    <location>
        <begin position="1"/>
        <end position="17"/>
    </location>
</feature>
<reference evidence="5" key="1">
    <citation type="submission" date="2023-03" db="EMBL/GenBank/DDBJ databases">
        <title>Electrophorus voltai genome.</title>
        <authorList>
            <person name="Bian C."/>
        </authorList>
    </citation>
    <scope>NUCLEOTIDE SEQUENCE</scope>
    <source>
        <strain evidence="5">CB-2022</strain>
        <tissue evidence="5">Muscle</tissue>
    </source>
</reference>
<organism evidence="5 6">
    <name type="scientific">Electrophorus voltai</name>
    <dbReference type="NCBI Taxonomy" id="2609070"/>
    <lineage>
        <taxon>Eukaryota</taxon>
        <taxon>Metazoa</taxon>
        <taxon>Chordata</taxon>
        <taxon>Craniata</taxon>
        <taxon>Vertebrata</taxon>
        <taxon>Euteleostomi</taxon>
        <taxon>Actinopterygii</taxon>
        <taxon>Neopterygii</taxon>
        <taxon>Teleostei</taxon>
        <taxon>Ostariophysi</taxon>
        <taxon>Gymnotiformes</taxon>
        <taxon>Gymnotoidei</taxon>
        <taxon>Gymnotidae</taxon>
        <taxon>Electrophorus</taxon>
    </lineage>
</organism>